<dbReference type="EMBL" id="JYFE01000024">
    <property type="protein sequence ID" value="KIT16980.1"/>
    <property type="molecule type" value="Genomic_DNA"/>
</dbReference>
<dbReference type="AlphaFoldDB" id="A0A0D1EMR0"/>
<dbReference type="Proteomes" id="UP000032232">
    <property type="component" value="Unassembled WGS sequence"/>
</dbReference>
<comment type="caution">
    <text evidence="2">The sequence shown here is derived from an EMBL/GenBank/DDBJ whole genome shotgun (WGS) entry which is preliminary data.</text>
</comment>
<name>A0A0D1EMR0_9RHOB</name>
<keyword evidence="1" id="KW-0732">Signal</keyword>
<evidence type="ECO:0000313" key="2">
    <source>
        <dbReference type="EMBL" id="KIT16980.1"/>
    </source>
</evidence>
<proteinExistence type="predicted"/>
<evidence type="ECO:0000313" key="3">
    <source>
        <dbReference type="Proteomes" id="UP000032232"/>
    </source>
</evidence>
<accession>A0A0D1EMR0</accession>
<protein>
    <submittedName>
        <fullName evidence="2">Uncharacterized protein</fullName>
    </submittedName>
</protein>
<sequence length="191" mass="20864">MRLILPLLLAPLPALACEEPIDFPPDEAIVLLEEIRDGADLDLRAQFDYQRLLCADDQFIRDQARAIGRASEVEAIRAAAIRSAIFEKDVLNLTILPADGMSDAAIAMMEANPIISYQVAFVDRAAGCVSLNETARCNPTYLASLSGTEMDLKFNKAVAKLRLTDNGRMVGVWSNGESLGAITQQVELRLD</sequence>
<dbReference type="PATRIC" id="fig|935700.4.peg.1348"/>
<organism evidence="2 3">
    <name type="scientific">Jannaschia aquimarina</name>
    <dbReference type="NCBI Taxonomy" id="935700"/>
    <lineage>
        <taxon>Bacteria</taxon>
        <taxon>Pseudomonadati</taxon>
        <taxon>Pseudomonadota</taxon>
        <taxon>Alphaproteobacteria</taxon>
        <taxon>Rhodobacterales</taxon>
        <taxon>Roseobacteraceae</taxon>
        <taxon>Jannaschia</taxon>
    </lineage>
</organism>
<dbReference type="RefSeq" id="WP_043918136.1">
    <property type="nucleotide sequence ID" value="NZ_FZPF01000011.1"/>
</dbReference>
<dbReference type="STRING" id="935700.jaqu_12930"/>
<feature type="chain" id="PRO_5002230446" evidence="1">
    <location>
        <begin position="17"/>
        <end position="191"/>
    </location>
</feature>
<gene>
    <name evidence="2" type="ORF">jaqu_12930</name>
</gene>
<reference evidence="2 3" key="1">
    <citation type="submission" date="2015-02" db="EMBL/GenBank/DDBJ databases">
        <title>Genome Sequence of Jannaschia aquimarina DSM28248, a member of the Roseobacter clade.</title>
        <authorList>
            <person name="Voget S."/>
            <person name="Daniel R."/>
        </authorList>
    </citation>
    <scope>NUCLEOTIDE SEQUENCE [LARGE SCALE GENOMIC DNA]</scope>
    <source>
        <strain evidence="2 3">GSW-M26</strain>
    </source>
</reference>
<keyword evidence="3" id="KW-1185">Reference proteome</keyword>
<feature type="signal peptide" evidence="1">
    <location>
        <begin position="1"/>
        <end position="16"/>
    </location>
</feature>
<evidence type="ECO:0000256" key="1">
    <source>
        <dbReference type="SAM" id="SignalP"/>
    </source>
</evidence>